<accession>A0ABN9CFG3</accession>
<comment type="caution">
    <text evidence="2">The sequence shown here is derived from an EMBL/GenBank/DDBJ whole genome shotgun (WGS) entry which is preliminary data.</text>
</comment>
<feature type="non-terminal residue" evidence="2">
    <location>
        <position position="231"/>
    </location>
</feature>
<evidence type="ECO:0000313" key="3">
    <source>
        <dbReference type="Proteomes" id="UP001162483"/>
    </source>
</evidence>
<organism evidence="2 3">
    <name type="scientific">Staurois parvus</name>
    <dbReference type="NCBI Taxonomy" id="386267"/>
    <lineage>
        <taxon>Eukaryota</taxon>
        <taxon>Metazoa</taxon>
        <taxon>Chordata</taxon>
        <taxon>Craniata</taxon>
        <taxon>Vertebrata</taxon>
        <taxon>Euteleostomi</taxon>
        <taxon>Amphibia</taxon>
        <taxon>Batrachia</taxon>
        <taxon>Anura</taxon>
        <taxon>Neobatrachia</taxon>
        <taxon>Ranoidea</taxon>
        <taxon>Ranidae</taxon>
        <taxon>Staurois</taxon>
    </lineage>
</organism>
<evidence type="ECO:0000313" key="2">
    <source>
        <dbReference type="EMBL" id="CAI9558835.1"/>
    </source>
</evidence>
<dbReference type="EMBL" id="CATNWA010009872">
    <property type="protein sequence ID" value="CAI9558835.1"/>
    <property type="molecule type" value="Genomic_DNA"/>
</dbReference>
<dbReference type="Proteomes" id="UP001162483">
    <property type="component" value="Unassembled WGS sequence"/>
</dbReference>
<name>A0ABN9CFG3_9NEOB</name>
<gene>
    <name evidence="2" type="ORF">SPARVUS_LOCUS4983404</name>
</gene>
<sequence>MVTTSNAAAVETSGQSSSSCLTVHHCLKEKLECDLLSLSDQLLNSYSAETTPPDSLVQCAGLLIGVLSCYCHTEVINEEQACKSRLFQKAKMLIQCVGETTALLKGKLHEEAKIISLGMIMSHCVSCVCNCAKSRPAFTDLFFRLFTSRMLNDLCDISRNLITSSGTTVEAMEVDFMDGDIEAKMDAENQGAVDLIDDHSSPEATESADYGELQNVTGAVNPLSEDHLSKS</sequence>
<keyword evidence="3" id="KW-1185">Reference proteome</keyword>
<evidence type="ECO:0000256" key="1">
    <source>
        <dbReference type="SAM" id="MobiDB-lite"/>
    </source>
</evidence>
<protein>
    <submittedName>
        <fullName evidence="2">Uncharacterized protein</fullName>
    </submittedName>
</protein>
<feature type="region of interest" description="Disordered" evidence="1">
    <location>
        <begin position="192"/>
        <end position="231"/>
    </location>
</feature>
<reference evidence="2" key="1">
    <citation type="submission" date="2023-05" db="EMBL/GenBank/DDBJ databases">
        <authorList>
            <person name="Stuckert A."/>
        </authorList>
    </citation>
    <scope>NUCLEOTIDE SEQUENCE</scope>
</reference>
<proteinExistence type="predicted"/>